<dbReference type="EMBL" id="JABEPQ010000002">
    <property type="protein sequence ID" value="NNM46550.1"/>
    <property type="molecule type" value="Genomic_DNA"/>
</dbReference>
<sequence>MEFKHLQVTESSRGGTPEPQLVDYLNHGAVVFAGRMRKPDPYDASVGDVVGVGMMTDGEWLWAFADAYFVQRYNFEVPQAFLERVAANGGVVPEVSQETLLAAMASMQPAESVEHGVLGSDE</sequence>
<gene>
    <name evidence="1" type="ORF">HJG52_11095</name>
</gene>
<reference evidence="1 2" key="1">
    <citation type="submission" date="2020-04" db="EMBL/GenBank/DDBJ databases">
        <title>Knoellia sp. isolate from air conditioner.</title>
        <authorList>
            <person name="Chea S."/>
            <person name="Kim D.-U."/>
        </authorList>
    </citation>
    <scope>NUCLEOTIDE SEQUENCE [LARGE SCALE GENOMIC DNA]</scope>
    <source>
        <strain evidence="1 2">DB2414S</strain>
    </source>
</reference>
<evidence type="ECO:0000313" key="1">
    <source>
        <dbReference type="EMBL" id="NNM46550.1"/>
    </source>
</evidence>
<evidence type="ECO:0000313" key="2">
    <source>
        <dbReference type="Proteomes" id="UP000588586"/>
    </source>
</evidence>
<dbReference type="AlphaFoldDB" id="A0A849H9J9"/>
<dbReference type="RefSeq" id="WP_171243644.1">
    <property type="nucleotide sequence ID" value="NZ_JABEPQ010000002.1"/>
</dbReference>
<comment type="caution">
    <text evidence="1">The sequence shown here is derived from an EMBL/GenBank/DDBJ whole genome shotgun (WGS) entry which is preliminary data.</text>
</comment>
<dbReference type="Proteomes" id="UP000588586">
    <property type="component" value="Unassembled WGS sequence"/>
</dbReference>
<organism evidence="1 2">
    <name type="scientific">Knoellia koreensis</name>
    <dbReference type="NCBI Taxonomy" id="2730921"/>
    <lineage>
        <taxon>Bacteria</taxon>
        <taxon>Bacillati</taxon>
        <taxon>Actinomycetota</taxon>
        <taxon>Actinomycetes</taxon>
        <taxon>Micrococcales</taxon>
        <taxon>Intrasporangiaceae</taxon>
        <taxon>Knoellia</taxon>
    </lineage>
</organism>
<name>A0A849H9J9_9MICO</name>
<keyword evidence="2" id="KW-1185">Reference proteome</keyword>
<proteinExistence type="predicted"/>
<accession>A0A849H9J9</accession>
<protein>
    <submittedName>
        <fullName evidence="1">Uncharacterized protein</fullName>
    </submittedName>
</protein>